<keyword evidence="4 6" id="KW-1133">Transmembrane helix</keyword>
<dbReference type="Proteomes" id="UP000460318">
    <property type="component" value="Unassembled WGS sequence"/>
</dbReference>
<dbReference type="GO" id="GO:0055085">
    <property type="term" value="P:transmembrane transport"/>
    <property type="evidence" value="ECO:0007669"/>
    <property type="project" value="InterPro"/>
</dbReference>
<keyword evidence="3 6" id="KW-0812">Transmembrane</keyword>
<comment type="subcellular location">
    <subcellularLocation>
        <location evidence="6">Cell membrane</location>
        <topology evidence="6">Multi-pass membrane protein</topology>
    </subcellularLocation>
    <subcellularLocation>
        <location evidence="1">Membrane</location>
        <topology evidence="1">Multi-pass membrane protein</topology>
    </subcellularLocation>
</comment>
<evidence type="ECO:0000313" key="8">
    <source>
        <dbReference type="EMBL" id="MWV43988.1"/>
    </source>
</evidence>
<evidence type="ECO:0000256" key="1">
    <source>
        <dbReference type="ARBA" id="ARBA00004141"/>
    </source>
</evidence>
<evidence type="ECO:0000256" key="3">
    <source>
        <dbReference type="ARBA" id="ARBA00022692"/>
    </source>
</evidence>
<dbReference type="PROSITE" id="PS50928">
    <property type="entry name" value="ABC_TM1"/>
    <property type="match status" value="1"/>
</dbReference>
<evidence type="ECO:0000256" key="6">
    <source>
        <dbReference type="RuleBase" id="RU363032"/>
    </source>
</evidence>
<feature type="transmembrane region" description="Helical" evidence="6">
    <location>
        <begin position="93"/>
        <end position="114"/>
    </location>
</feature>
<dbReference type="PANTHER" id="PTHR43496">
    <property type="entry name" value="PROTEIN LPLB"/>
    <property type="match status" value="1"/>
</dbReference>
<dbReference type="InterPro" id="IPR000515">
    <property type="entry name" value="MetI-like"/>
</dbReference>
<dbReference type="EMBL" id="WUBI01000001">
    <property type="protein sequence ID" value="MWV43988.1"/>
    <property type="molecule type" value="Genomic_DNA"/>
</dbReference>
<dbReference type="PANTHER" id="PTHR43496:SF1">
    <property type="entry name" value="POLYGALACTURONAN_RHAMNOGALACTURONAN TRANSPORT SYSTEM PERMEASE PROTEIN YTEP"/>
    <property type="match status" value="1"/>
</dbReference>
<dbReference type="AlphaFoldDB" id="A0A7X3LHW8"/>
<protein>
    <submittedName>
        <fullName evidence="8">ABC transporter permease subunit</fullName>
    </submittedName>
</protein>
<feature type="transmembrane region" description="Helical" evidence="6">
    <location>
        <begin position="231"/>
        <end position="252"/>
    </location>
</feature>
<keyword evidence="9" id="KW-1185">Reference proteome</keyword>
<evidence type="ECO:0000256" key="2">
    <source>
        <dbReference type="ARBA" id="ARBA00022448"/>
    </source>
</evidence>
<gene>
    <name evidence="8" type="ORF">GRF59_10110</name>
</gene>
<evidence type="ECO:0000256" key="4">
    <source>
        <dbReference type="ARBA" id="ARBA00022989"/>
    </source>
</evidence>
<dbReference type="SUPFAM" id="SSF161098">
    <property type="entry name" value="MetI-like"/>
    <property type="match status" value="1"/>
</dbReference>
<accession>A0A7X3LHW8</accession>
<evidence type="ECO:0000259" key="7">
    <source>
        <dbReference type="PROSITE" id="PS50928"/>
    </source>
</evidence>
<feature type="transmembrane region" description="Helical" evidence="6">
    <location>
        <begin position="284"/>
        <end position="305"/>
    </location>
</feature>
<comment type="caution">
    <text evidence="8">The sequence shown here is derived from an EMBL/GenBank/DDBJ whole genome shotgun (WGS) entry which is preliminary data.</text>
</comment>
<reference evidence="8 9" key="1">
    <citation type="submission" date="2019-12" db="EMBL/GenBank/DDBJ databases">
        <title>Paenibacillus sp. nov., an endophytic bacterium isolated from the stem of Dendrobium.</title>
        <authorList>
            <person name="Zhao R."/>
        </authorList>
    </citation>
    <scope>NUCLEOTIDE SEQUENCE [LARGE SCALE GENOMIC DNA]</scope>
    <source>
        <strain evidence="8 9">HJL G12</strain>
    </source>
</reference>
<comment type="similarity">
    <text evidence="6">Belongs to the binding-protein-dependent transport system permease family.</text>
</comment>
<evidence type="ECO:0000313" key="9">
    <source>
        <dbReference type="Proteomes" id="UP000460318"/>
    </source>
</evidence>
<evidence type="ECO:0000256" key="5">
    <source>
        <dbReference type="ARBA" id="ARBA00023136"/>
    </source>
</evidence>
<keyword evidence="2 6" id="KW-0813">Transport</keyword>
<name>A0A7X3LHW8_9BACL</name>
<feature type="domain" description="ABC transmembrane type-1" evidence="7">
    <location>
        <begin position="89"/>
        <end position="305"/>
    </location>
</feature>
<dbReference type="CDD" id="cd06261">
    <property type="entry name" value="TM_PBP2"/>
    <property type="match status" value="1"/>
</dbReference>
<proteinExistence type="inferred from homology"/>
<keyword evidence="5 6" id="KW-0472">Membrane</keyword>
<feature type="transmembrane region" description="Helical" evidence="6">
    <location>
        <begin position="30"/>
        <end position="60"/>
    </location>
</feature>
<feature type="transmembrane region" description="Helical" evidence="6">
    <location>
        <begin position="135"/>
        <end position="154"/>
    </location>
</feature>
<dbReference type="Gene3D" id="1.10.3720.10">
    <property type="entry name" value="MetI-like"/>
    <property type="match status" value="1"/>
</dbReference>
<organism evidence="8 9">
    <name type="scientific">Paenibacillus dendrobii</name>
    <dbReference type="NCBI Taxonomy" id="2691084"/>
    <lineage>
        <taxon>Bacteria</taxon>
        <taxon>Bacillati</taxon>
        <taxon>Bacillota</taxon>
        <taxon>Bacilli</taxon>
        <taxon>Bacillales</taxon>
        <taxon>Paenibacillaceae</taxon>
        <taxon>Paenibacillus</taxon>
    </lineage>
</organism>
<dbReference type="InterPro" id="IPR035906">
    <property type="entry name" value="MetI-like_sf"/>
</dbReference>
<sequence length="318" mass="35893">MNTEIVSSTSTQPKSRFDHIKRTVYKERQLWLISIPMILWVLVFCYIPMYGIIIAFMNYIPGKPMFSSDWVGFLHFKTFFHSPDFWHVIRNTLAISGLGIVFGFTAPIILALLLNELRGRIFKRFVQTVSYLPHFISWVVVASILFATLGNEGFMNDILLRLGFIDKPISFLGEGKYFWGVLTTTNVWKDVGWATIIYLSAIAGVDSELYDAGKVDGLGRFGMVWHIILPSIRPTIVLLFILGIGGILNAGFEQQLLIGNSQTREYYEVIDTYAYKYGIQLGNYSYGAAIGFLKGIISLLLVLAANRISKKALDTSIL</sequence>
<dbReference type="Pfam" id="PF00528">
    <property type="entry name" value="BPD_transp_1"/>
    <property type="match status" value="1"/>
</dbReference>
<dbReference type="GO" id="GO:0005886">
    <property type="term" value="C:plasma membrane"/>
    <property type="evidence" value="ECO:0007669"/>
    <property type="project" value="UniProtKB-SubCell"/>
</dbReference>